<name>A0A8H5M888_9AGAR</name>
<keyword evidence="3" id="KW-1185">Reference proteome</keyword>
<dbReference type="InterPro" id="IPR000719">
    <property type="entry name" value="Prot_kinase_dom"/>
</dbReference>
<feature type="domain" description="Protein kinase" evidence="1">
    <location>
        <begin position="1"/>
        <end position="377"/>
    </location>
</feature>
<evidence type="ECO:0000313" key="3">
    <source>
        <dbReference type="Proteomes" id="UP000565441"/>
    </source>
</evidence>
<accession>A0A8H5M888</accession>
<protein>
    <recommendedName>
        <fullName evidence="1">Protein kinase domain-containing protein</fullName>
    </recommendedName>
</protein>
<dbReference type="AlphaFoldDB" id="A0A8H5M888"/>
<dbReference type="PROSITE" id="PS50011">
    <property type="entry name" value="PROTEIN_KINASE_DOM"/>
    <property type="match status" value="1"/>
</dbReference>
<proteinExistence type="predicted"/>
<dbReference type="OrthoDB" id="5987198at2759"/>
<dbReference type="Proteomes" id="UP000565441">
    <property type="component" value="Unassembled WGS sequence"/>
</dbReference>
<comment type="caution">
    <text evidence="2">The sequence shown here is derived from an EMBL/GenBank/DDBJ whole genome shotgun (WGS) entry which is preliminary data.</text>
</comment>
<sequence>MAYIYTQFQDTREWHDLISEWKDAPQALEHVLSYNGNIDHDIFLGKRTTQEIFWVQLQPFLYSRGYNLRPRYHPDWLPSWRNHTKPIQTLDEFEDSLAHIGTFMDATRISDGSKVVIKIVQTRRKEIPIAQCLSSPEAMSDPRNHTIPIFDILPLPNDDSEALMIMPQVLHFDPPGLPFTRLGEFHEAVKQYIEGLEFMHQHRISHRDACYFNLMMDISKVIPKGLHFMRPETHDGVTFGVEWKKRWSVRPVKYYYIDFGLSEHYPLDAPYETITGLNGQDRTVPEHLLTSPYDPFKADVYQLGNVILHVVETYDGLDSFLPLGTAMTRTNPDDRPSPSEALKMLKRFNWWVLRRRVRQKEFSLQEQPRLRFLGGDR</sequence>
<dbReference type="Gene3D" id="1.10.510.10">
    <property type="entry name" value="Transferase(Phosphotransferase) domain 1"/>
    <property type="match status" value="1"/>
</dbReference>
<organism evidence="2 3">
    <name type="scientific">Tricholomella constricta</name>
    <dbReference type="NCBI Taxonomy" id="117010"/>
    <lineage>
        <taxon>Eukaryota</taxon>
        <taxon>Fungi</taxon>
        <taxon>Dikarya</taxon>
        <taxon>Basidiomycota</taxon>
        <taxon>Agaricomycotina</taxon>
        <taxon>Agaricomycetes</taxon>
        <taxon>Agaricomycetidae</taxon>
        <taxon>Agaricales</taxon>
        <taxon>Tricholomatineae</taxon>
        <taxon>Lyophyllaceae</taxon>
        <taxon>Tricholomella</taxon>
    </lineage>
</organism>
<evidence type="ECO:0000259" key="1">
    <source>
        <dbReference type="PROSITE" id="PS50011"/>
    </source>
</evidence>
<dbReference type="EMBL" id="JAACJP010000005">
    <property type="protein sequence ID" value="KAF5384397.1"/>
    <property type="molecule type" value="Genomic_DNA"/>
</dbReference>
<reference evidence="2 3" key="1">
    <citation type="journal article" date="2020" name="ISME J.">
        <title>Uncovering the hidden diversity of litter-decomposition mechanisms in mushroom-forming fungi.</title>
        <authorList>
            <person name="Floudas D."/>
            <person name="Bentzer J."/>
            <person name="Ahren D."/>
            <person name="Johansson T."/>
            <person name="Persson P."/>
            <person name="Tunlid A."/>
        </authorList>
    </citation>
    <scope>NUCLEOTIDE SEQUENCE [LARGE SCALE GENOMIC DNA]</scope>
    <source>
        <strain evidence="2 3">CBS 661.87</strain>
    </source>
</reference>
<dbReference type="GO" id="GO:0005524">
    <property type="term" value="F:ATP binding"/>
    <property type="evidence" value="ECO:0007669"/>
    <property type="project" value="InterPro"/>
</dbReference>
<evidence type="ECO:0000313" key="2">
    <source>
        <dbReference type="EMBL" id="KAF5384397.1"/>
    </source>
</evidence>
<dbReference type="GO" id="GO:0004672">
    <property type="term" value="F:protein kinase activity"/>
    <property type="evidence" value="ECO:0007669"/>
    <property type="project" value="InterPro"/>
</dbReference>
<dbReference type="SUPFAM" id="SSF56112">
    <property type="entry name" value="Protein kinase-like (PK-like)"/>
    <property type="match status" value="1"/>
</dbReference>
<gene>
    <name evidence="2" type="ORF">D9615_003110</name>
</gene>
<dbReference type="InterPro" id="IPR011009">
    <property type="entry name" value="Kinase-like_dom_sf"/>
</dbReference>